<keyword evidence="2" id="KW-1185">Reference proteome</keyword>
<gene>
    <name evidence="1" type="ORF">K443DRAFT_679474</name>
</gene>
<reference evidence="1 2" key="1">
    <citation type="submission" date="2014-04" db="EMBL/GenBank/DDBJ databases">
        <authorList>
            <consortium name="DOE Joint Genome Institute"/>
            <person name="Kuo A."/>
            <person name="Kohler A."/>
            <person name="Nagy L.G."/>
            <person name="Floudas D."/>
            <person name="Copeland A."/>
            <person name="Barry K.W."/>
            <person name="Cichocki N."/>
            <person name="Veneault-Fourrey C."/>
            <person name="LaButti K."/>
            <person name="Lindquist E.A."/>
            <person name="Lipzen A."/>
            <person name="Lundell T."/>
            <person name="Morin E."/>
            <person name="Murat C."/>
            <person name="Sun H."/>
            <person name="Tunlid A."/>
            <person name="Henrissat B."/>
            <person name="Grigoriev I.V."/>
            <person name="Hibbett D.S."/>
            <person name="Martin F."/>
            <person name="Nordberg H.P."/>
            <person name="Cantor M.N."/>
            <person name="Hua S.X."/>
        </authorList>
    </citation>
    <scope>NUCLEOTIDE SEQUENCE [LARGE SCALE GENOMIC DNA]</scope>
    <source>
        <strain evidence="1 2">LaAM-08-1</strain>
    </source>
</reference>
<organism evidence="1 2">
    <name type="scientific">Laccaria amethystina LaAM-08-1</name>
    <dbReference type="NCBI Taxonomy" id="1095629"/>
    <lineage>
        <taxon>Eukaryota</taxon>
        <taxon>Fungi</taxon>
        <taxon>Dikarya</taxon>
        <taxon>Basidiomycota</taxon>
        <taxon>Agaricomycotina</taxon>
        <taxon>Agaricomycetes</taxon>
        <taxon>Agaricomycetidae</taxon>
        <taxon>Agaricales</taxon>
        <taxon>Agaricineae</taxon>
        <taxon>Hydnangiaceae</taxon>
        <taxon>Laccaria</taxon>
    </lineage>
</organism>
<dbReference type="AlphaFoldDB" id="A0A0C9XQS7"/>
<dbReference type="HOGENOM" id="CLU_2812814_0_0_1"/>
<evidence type="ECO:0000313" key="1">
    <source>
        <dbReference type="EMBL" id="KIJ99996.1"/>
    </source>
</evidence>
<accession>A0A0C9XQS7</accession>
<name>A0A0C9XQS7_9AGAR</name>
<protein>
    <submittedName>
        <fullName evidence="1">Uncharacterized protein</fullName>
    </submittedName>
</protein>
<dbReference type="Proteomes" id="UP000054477">
    <property type="component" value="Unassembled WGS sequence"/>
</dbReference>
<reference evidence="2" key="2">
    <citation type="submission" date="2015-01" db="EMBL/GenBank/DDBJ databases">
        <title>Evolutionary Origins and Diversification of the Mycorrhizal Mutualists.</title>
        <authorList>
            <consortium name="DOE Joint Genome Institute"/>
            <consortium name="Mycorrhizal Genomics Consortium"/>
            <person name="Kohler A."/>
            <person name="Kuo A."/>
            <person name="Nagy L.G."/>
            <person name="Floudas D."/>
            <person name="Copeland A."/>
            <person name="Barry K.W."/>
            <person name="Cichocki N."/>
            <person name="Veneault-Fourrey C."/>
            <person name="LaButti K."/>
            <person name="Lindquist E.A."/>
            <person name="Lipzen A."/>
            <person name="Lundell T."/>
            <person name="Morin E."/>
            <person name="Murat C."/>
            <person name="Riley R."/>
            <person name="Ohm R."/>
            <person name="Sun H."/>
            <person name="Tunlid A."/>
            <person name="Henrissat B."/>
            <person name="Grigoriev I.V."/>
            <person name="Hibbett D.S."/>
            <person name="Martin F."/>
        </authorList>
    </citation>
    <scope>NUCLEOTIDE SEQUENCE [LARGE SCALE GENOMIC DNA]</scope>
    <source>
        <strain evidence="2">LaAM-08-1</strain>
    </source>
</reference>
<evidence type="ECO:0000313" key="2">
    <source>
        <dbReference type="Proteomes" id="UP000054477"/>
    </source>
</evidence>
<proteinExistence type="predicted"/>
<sequence>MNQHEFLPSVALKMTLQKWTSICPAIKLLSNLTDSEIQIEHLPLLTENRKMLDLGNQPPRGLSGGLP</sequence>
<dbReference type="EMBL" id="KN838634">
    <property type="protein sequence ID" value="KIJ99996.1"/>
    <property type="molecule type" value="Genomic_DNA"/>
</dbReference>